<evidence type="ECO:0000259" key="1">
    <source>
        <dbReference type="Pfam" id="PF22696"/>
    </source>
</evidence>
<dbReference type="Pfam" id="PF22696">
    <property type="entry name" value="Putative_PNPOx_2"/>
    <property type="match status" value="1"/>
</dbReference>
<comment type="caution">
    <text evidence="2">The sequence shown here is derived from an EMBL/GenBank/DDBJ whole genome shotgun (WGS) entry which is preliminary data.</text>
</comment>
<protein>
    <submittedName>
        <fullName evidence="2">Pyridoxamine 5-phosphate oxidase</fullName>
    </submittedName>
</protein>
<dbReference type="Gene3D" id="2.30.110.10">
    <property type="entry name" value="Electron Transport, Fmn-binding Protein, Chain A"/>
    <property type="match status" value="1"/>
</dbReference>
<dbReference type="AlphaFoldDB" id="A0A1E5HG56"/>
<dbReference type="InterPro" id="IPR055196">
    <property type="entry name" value="Putative_PNPOx_2"/>
</dbReference>
<gene>
    <name evidence="2" type="ORF">BCR24_00210</name>
</gene>
<feature type="domain" description="Pyridoxamine 5'-phosphate oxidase-like" evidence="1">
    <location>
        <begin position="12"/>
        <end position="131"/>
    </location>
</feature>
<sequence>MKTTEAFKQIMNEQTEIALATSVEEMPNVRIVNFIYDEAKKCLFFSTFKGNDKIIEFQKNSNVSFTTIPNNNTNHVRVHYAKVKKSDLTVYDVAEQWIKKIPSYEENIRQAGPMLELYEIHFSKVIVILGMNSKETLELYC</sequence>
<keyword evidence="3" id="KW-1185">Reference proteome</keyword>
<reference evidence="3" key="1">
    <citation type="submission" date="2016-09" db="EMBL/GenBank/DDBJ databases">
        <authorList>
            <person name="Gulvik C.A."/>
        </authorList>
    </citation>
    <scope>NUCLEOTIDE SEQUENCE [LARGE SCALE GENOMIC DNA]</scope>
    <source>
        <strain evidence="3">LMG 26676</strain>
    </source>
</reference>
<accession>A0A1E5HG56</accession>
<dbReference type="InterPro" id="IPR012349">
    <property type="entry name" value="Split_barrel_FMN-bd"/>
</dbReference>
<proteinExistence type="predicted"/>
<evidence type="ECO:0000313" key="2">
    <source>
        <dbReference type="EMBL" id="OEG23816.1"/>
    </source>
</evidence>
<dbReference type="EMBL" id="MIKC01000001">
    <property type="protein sequence ID" value="OEG23816.1"/>
    <property type="molecule type" value="Genomic_DNA"/>
</dbReference>
<name>A0A1E5HG56_9ENTE</name>
<evidence type="ECO:0000313" key="3">
    <source>
        <dbReference type="Proteomes" id="UP000094469"/>
    </source>
</evidence>
<dbReference type="SUPFAM" id="SSF50475">
    <property type="entry name" value="FMN-binding split barrel"/>
    <property type="match status" value="1"/>
</dbReference>
<organism evidence="2 3">
    <name type="scientific">Enterococcus ureilyticus</name>
    <dbReference type="NCBI Taxonomy" id="1131292"/>
    <lineage>
        <taxon>Bacteria</taxon>
        <taxon>Bacillati</taxon>
        <taxon>Bacillota</taxon>
        <taxon>Bacilli</taxon>
        <taxon>Lactobacillales</taxon>
        <taxon>Enterococcaceae</taxon>
        <taxon>Enterococcus</taxon>
    </lineage>
</organism>
<dbReference type="STRING" id="1131292.BCR24_00210"/>
<dbReference type="OrthoDB" id="2146997at2"/>
<dbReference type="Proteomes" id="UP000094469">
    <property type="component" value="Unassembled WGS sequence"/>
</dbReference>